<comment type="caution">
    <text evidence="11">The sequence shown here is derived from an EMBL/GenBank/DDBJ whole genome shotgun (WGS) entry which is preliminary data.</text>
</comment>
<evidence type="ECO:0000256" key="6">
    <source>
        <dbReference type="ARBA" id="ARBA00023136"/>
    </source>
</evidence>
<evidence type="ECO:0000256" key="10">
    <source>
        <dbReference type="SAM" id="Phobius"/>
    </source>
</evidence>
<keyword evidence="6 10" id="KW-0472">Membrane</keyword>
<sequence>MIRRHLEFGSAIIIVGLVAGAAGAATTLFLHAVEHLTYHYSFGSLLVGVTESSPARRALGPMFGGALAGCGWWWLRRRTRVPQLIDVMTRREQMGRLPLITDAALQIFVVGSGASLGREGAPRQFAAALGDFGTSRWCLTAQDRQILLACAAGAGLGAVYSVPVGGALFAARVLLGTWQPRVLGTALITSALAVAVAAPVTHDATQLVWPDRRLSYLMAASALALSPVALGVGLAFNRLMALAHRAAVTTSWRLIPEIAAAGLVTGMCSLWWPGLPGNGKSILTVILSGEPTLAAAAVILVLKPLLTAVFLRAGAVGGMLTPALATGAAMGSVVTLTINAWTDMTLSVPAVALMGAAGVVAITQRAPLWAAVFVWELARPPWWLFLTFLVVAVVAHRLSILITRRRNQLAADVA</sequence>
<dbReference type="RefSeq" id="WP_083089242.1">
    <property type="nucleotide sequence ID" value="NZ_AP022583.1"/>
</dbReference>
<dbReference type="Pfam" id="PF00654">
    <property type="entry name" value="Voltage_CLC"/>
    <property type="match status" value="1"/>
</dbReference>
<dbReference type="Gene3D" id="1.10.3080.10">
    <property type="entry name" value="Clc chloride channel"/>
    <property type="match status" value="1"/>
</dbReference>
<feature type="transmembrane region" description="Helical" evidence="10">
    <location>
        <begin position="214"/>
        <end position="234"/>
    </location>
</feature>
<evidence type="ECO:0000256" key="9">
    <source>
        <dbReference type="ARBA" id="ARBA00023303"/>
    </source>
</evidence>
<keyword evidence="12" id="KW-1185">Reference proteome</keyword>
<gene>
    <name evidence="11" type="ORF">BST37_18605</name>
</gene>
<evidence type="ECO:0000313" key="11">
    <source>
        <dbReference type="EMBL" id="ORB11696.1"/>
    </source>
</evidence>
<keyword evidence="5" id="KW-0406">Ion transport</keyword>
<accession>A0ABX3T0N8</accession>
<evidence type="ECO:0000256" key="7">
    <source>
        <dbReference type="ARBA" id="ARBA00023173"/>
    </source>
</evidence>
<evidence type="ECO:0000256" key="4">
    <source>
        <dbReference type="ARBA" id="ARBA00022989"/>
    </source>
</evidence>
<dbReference type="InterPro" id="IPR050368">
    <property type="entry name" value="ClC-type_chloride_channel"/>
</dbReference>
<comment type="subcellular location">
    <subcellularLocation>
        <location evidence="1">Membrane</location>
        <topology evidence="1">Multi-pass membrane protein</topology>
    </subcellularLocation>
</comment>
<feature type="transmembrane region" description="Helical" evidence="10">
    <location>
        <begin position="254"/>
        <end position="272"/>
    </location>
</feature>
<evidence type="ECO:0000256" key="2">
    <source>
        <dbReference type="ARBA" id="ARBA00022448"/>
    </source>
</evidence>
<keyword evidence="2" id="KW-0813">Transport</keyword>
<evidence type="ECO:0000256" key="5">
    <source>
        <dbReference type="ARBA" id="ARBA00023065"/>
    </source>
</evidence>
<dbReference type="InterPro" id="IPR001807">
    <property type="entry name" value="ClC"/>
</dbReference>
<reference evidence="11 12" key="1">
    <citation type="submission" date="2017-02" db="EMBL/GenBank/DDBJ databases">
        <title>The new phylogeny of genus Mycobacterium.</title>
        <authorList>
            <person name="Tortoli E."/>
            <person name="Trovato A."/>
            <person name="Cirillo D.M."/>
        </authorList>
    </citation>
    <scope>NUCLEOTIDE SEQUENCE [LARGE SCALE GENOMIC DNA]</scope>
    <source>
        <strain evidence="11 12">DSM 45145</strain>
    </source>
</reference>
<protein>
    <submittedName>
        <fullName evidence="11">Chloride ion channel protein</fullName>
    </submittedName>
</protein>
<proteinExistence type="predicted"/>
<feature type="transmembrane region" description="Helical" evidence="10">
    <location>
        <begin position="58"/>
        <end position="75"/>
    </location>
</feature>
<keyword evidence="8" id="KW-0868">Chloride</keyword>
<evidence type="ECO:0000256" key="3">
    <source>
        <dbReference type="ARBA" id="ARBA00022692"/>
    </source>
</evidence>
<feature type="transmembrane region" description="Helical" evidence="10">
    <location>
        <begin position="323"/>
        <end position="341"/>
    </location>
</feature>
<evidence type="ECO:0000256" key="8">
    <source>
        <dbReference type="ARBA" id="ARBA00023214"/>
    </source>
</evidence>
<dbReference type="PANTHER" id="PTHR43427">
    <property type="entry name" value="CHLORIDE CHANNEL PROTEIN CLC-E"/>
    <property type="match status" value="1"/>
</dbReference>
<dbReference type="PANTHER" id="PTHR43427:SF6">
    <property type="entry name" value="CHLORIDE CHANNEL PROTEIN CLC-E"/>
    <property type="match status" value="1"/>
</dbReference>
<dbReference type="InterPro" id="IPR014743">
    <property type="entry name" value="Cl-channel_core"/>
</dbReference>
<evidence type="ECO:0000256" key="1">
    <source>
        <dbReference type="ARBA" id="ARBA00004141"/>
    </source>
</evidence>
<feature type="transmembrane region" description="Helical" evidence="10">
    <location>
        <begin position="382"/>
        <end position="400"/>
    </location>
</feature>
<evidence type="ECO:0000313" key="12">
    <source>
        <dbReference type="Proteomes" id="UP000192374"/>
    </source>
</evidence>
<dbReference type="Proteomes" id="UP000192374">
    <property type="component" value="Unassembled WGS sequence"/>
</dbReference>
<organism evidence="11 12">
    <name type="scientific">Mycobacterium noviomagense</name>
    <dbReference type="NCBI Taxonomy" id="459858"/>
    <lineage>
        <taxon>Bacteria</taxon>
        <taxon>Bacillati</taxon>
        <taxon>Actinomycetota</taxon>
        <taxon>Actinomycetes</taxon>
        <taxon>Mycobacteriales</taxon>
        <taxon>Mycobacteriaceae</taxon>
        <taxon>Mycobacterium</taxon>
    </lineage>
</organism>
<dbReference type="EMBL" id="MVIC01000045">
    <property type="protein sequence ID" value="ORB11696.1"/>
    <property type="molecule type" value="Genomic_DNA"/>
</dbReference>
<dbReference type="SUPFAM" id="SSF81340">
    <property type="entry name" value="Clc chloride channel"/>
    <property type="match status" value="1"/>
</dbReference>
<name>A0ABX3T0N8_9MYCO</name>
<keyword evidence="7" id="KW-0869">Chloride channel</keyword>
<dbReference type="PRINTS" id="PR00762">
    <property type="entry name" value="CLCHANNEL"/>
</dbReference>
<feature type="transmembrane region" description="Helical" evidence="10">
    <location>
        <begin position="12"/>
        <end position="33"/>
    </location>
</feature>
<keyword evidence="3 10" id="KW-0812">Transmembrane</keyword>
<keyword evidence="4 10" id="KW-1133">Transmembrane helix</keyword>
<keyword evidence="9" id="KW-0407">Ion channel</keyword>
<feature type="transmembrane region" description="Helical" evidence="10">
    <location>
        <begin position="146"/>
        <end position="170"/>
    </location>
</feature>
<feature type="transmembrane region" description="Helical" evidence="10">
    <location>
        <begin position="182"/>
        <end position="202"/>
    </location>
</feature>